<dbReference type="Proteomes" id="UP000317316">
    <property type="component" value="Unassembled WGS sequence"/>
</dbReference>
<dbReference type="RefSeq" id="WP_142538582.1">
    <property type="nucleotide sequence ID" value="NZ_BMIE01000021.1"/>
</dbReference>
<accession>A0A544TAW5</accession>
<reference evidence="1 2" key="1">
    <citation type="submission" date="2019-05" db="EMBL/GenBank/DDBJ databases">
        <title>Psychrobacillus vulpis sp. nov., a new species isolated from feces of a red fox that inhabits in The Tablas de Daimiel Natural Park, Albacete, Spain.</title>
        <authorList>
            <person name="Rodriguez M."/>
            <person name="Reina J.C."/>
            <person name="Bejar V."/>
            <person name="Llamas I."/>
        </authorList>
    </citation>
    <scope>NUCLEOTIDE SEQUENCE [LARGE SCALE GENOMIC DNA]</scope>
    <source>
        <strain evidence="1 2">NEAU-3TGS17</strain>
    </source>
</reference>
<proteinExistence type="predicted"/>
<comment type="caution">
    <text evidence="1">The sequence shown here is derived from an EMBL/GenBank/DDBJ whole genome shotgun (WGS) entry which is preliminary data.</text>
</comment>
<dbReference type="AlphaFoldDB" id="A0A544TAW5"/>
<dbReference type="OrthoDB" id="9806164at2"/>
<sequence>MSNRVENIVKMTSASGESIKSRFTNNGIQSMLEESGLLIYESLTSNAIHGLFFSCRSDYLCAFETVHFIHAVKR</sequence>
<evidence type="ECO:0000313" key="2">
    <source>
        <dbReference type="Proteomes" id="UP000317316"/>
    </source>
</evidence>
<organism evidence="1 2">
    <name type="scientific">Psychrobacillus lasiicapitis</name>
    <dbReference type="NCBI Taxonomy" id="1636719"/>
    <lineage>
        <taxon>Bacteria</taxon>
        <taxon>Bacillati</taxon>
        <taxon>Bacillota</taxon>
        <taxon>Bacilli</taxon>
        <taxon>Bacillales</taxon>
        <taxon>Bacillaceae</taxon>
        <taxon>Psychrobacillus</taxon>
    </lineage>
</organism>
<keyword evidence="2" id="KW-1185">Reference proteome</keyword>
<name>A0A544TAW5_9BACI</name>
<evidence type="ECO:0000313" key="1">
    <source>
        <dbReference type="EMBL" id="TQR14601.1"/>
    </source>
</evidence>
<dbReference type="EMBL" id="VDGH01000004">
    <property type="protein sequence ID" value="TQR14601.1"/>
    <property type="molecule type" value="Genomic_DNA"/>
</dbReference>
<protein>
    <submittedName>
        <fullName evidence="1">Uncharacterized protein</fullName>
    </submittedName>
</protein>
<gene>
    <name evidence="1" type="ORF">FG382_09155</name>
</gene>